<dbReference type="EMBL" id="CU928158">
    <property type="protein sequence ID" value="CAQ88477.1"/>
    <property type="molecule type" value="Genomic_DNA"/>
</dbReference>
<feature type="domain" description="ABL" evidence="17">
    <location>
        <begin position="705"/>
        <end position="805"/>
    </location>
</feature>
<dbReference type="GO" id="GO:0005886">
    <property type="term" value="C:plasma membrane"/>
    <property type="evidence" value="ECO:0007669"/>
    <property type="project" value="UniProtKB-SubCell"/>
</dbReference>
<dbReference type="InterPro" id="IPR036097">
    <property type="entry name" value="HisK_dim/P_sf"/>
</dbReference>
<dbReference type="Gene3D" id="3.30.565.10">
    <property type="entry name" value="Histidine kinase-like ATPase, C-terminal domain"/>
    <property type="match status" value="1"/>
</dbReference>
<dbReference type="CDD" id="cd17546">
    <property type="entry name" value="REC_hyHK_CKI1_RcsC-like"/>
    <property type="match status" value="1"/>
</dbReference>
<dbReference type="InterPro" id="IPR011006">
    <property type="entry name" value="CheY-like_superfamily"/>
</dbReference>
<keyword evidence="11 13" id="KW-0902">Two-component regulatory system</keyword>
<evidence type="ECO:0000256" key="9">
    <source>
        <dbReference type="ARBA" id="ARBA00022840"/>
    </source>
</evidence>
<dbReference type="InterPro" id="IPR019017">
    <property type="entry name" value="Sig_transdc_His_kin_a/b-loop_C"/>
</dbReference>
<feature type="transmembrane region" description="Helical" evidence="13">
    <location>
        <begin position="16"/>
        <end position="38"/>
    </location>
</feature>
<keyword evidence="6 13" id="KW-0812">Transmembrane</keyword>
<feature type="transmembrane region" description="Helical" evidence="13">
    <location>
        <begin position="314"/>
        <end position="334"/>
    </location>
</feature>
<dbReference type="GO" id="GO:0005524">
    <property type="term" value="F:ATP binding"/>
    <property type="evidence" value="ECO:0007669"/>
    <property type="project" value="UniProtKB-UniRule"/>
</dbReference>
<dbReference type="Pfam" id="PF00072">
    <property type="entry name" value="Response_reg"/>
    <property type="match status" value="1"/>
</dbReference>
<dbReference type="InterPro" id="IPR001789">
    <property type="entry name" value="Sig_transdc_resp-reg_receiver"/>
</dbReference>
<evidence type="ECO:0000259" key="17">
    <source>
        <dbReference type="PROSITE" id="PS51426"/>
    </source>
</evidence>
<evidence type="ECO:0000256" key="12">
    <source>
        <dbReference type="ARBA" id="ARBA00023136"/>
    </source>
</evidence>
<dbReference type="EC" id="2.7.13.3" evidence="13"/>
<dbReference type="GO" id="GO:0006355">
    <property type="term" value="P:regulation of DNA-templated transcription"/>
    <property type="evidence" value="ECO:0007669"/>
    <property type="project" value="InterPro"/>
</dbReference>
<dbReference type="NCBIfam" id="NF008099">
    <property type="entry name" value="PRK10841.1"/>
    <property type="match status" value="1"/>
</dbReference>
<comment type="catalytic activity">
    <reaction evidence="1 13">
        <text>ATP + protein L-histidine = ADP + protein N-phospho-L-histidine.</text>
        <dbReference type="EC" id="2.7.13.3"/>
    </reaction>
</comment>
<dbReference type="CDD" id="cd00082">
    <property type="entry name" value="HisKA"/>
    <property type="match status" value="1"/>
</dbReference>
<dbReference type="InterPro" id="IPR003594">
    <property type="entry name" value="HATPase_dom"/>
</dbReference>
<dbReference type="AlphaFoldDB" id="B7LMA4"/>
<feature type="domain" description="Histidine kinase" evidence="15">
    <location>
        <begin position="476"/>
        <end position="692"/>
    </location>
</feature>
<keyword evidence="8 13" id="KW-0418">Kinase</keyword>
<dbReference type="CDD" id="cd16922">
    <property type="entry name" value="HATPase_EvgS-ArcB-TorS-like"/>
    <property type="match status" value="1"/>
</dbReference>
<evidence type="ECO:0000259" key="15">
    <source>
        <dbReference type="PROSITE" id="PS50109"/>
    </source>
</evidence>
<dbReference type="InterPro" id="IPR030856">
    <property type="entry name" value="RcsC"/>
</dbReference>
<keyword evidence="9 13" id="KW-0067">ATP-binding</keyword>
<keyword evidence="12 13" id="KW-0472">Membrane</keyword>
<gene>
    <name evidence="13 18" type="primary">rcsC</name>
    <name evidence="18" type="ordered locus">EFER_0942</name>
</gene>
<keyword evidence="10 13" id="KW-1133">Transmembrane helix</keyword>
<keyword evidence="2 13" id="KW-1003">Cell membrane</keyword>
<evidence type="ECO:0000313" key="19">
    <source>
        <dbReference type="Proteomes" id="UP000000745"/>
    </source>
</evidence>
<dbReference type="InterPro" id="IPR003661">
    <property type="entry name" value="HisK_dim/P_dom"/>
</dbReference>
<dbReference type="KEGG" id="efe:EFER_0942"/>
<reference evidence="19" key="1">
    <citation type="journal article" date="2009" name="PLoS Genet.">
        <title>Organised genome dynamics in the Escherichia coli species results in highly diverse adaptive paths.</title>
        <authorList>
            <person name="Touchon M."/>
            <person name="Hoede C."/>
            <person name="Tenaillon O."/>
            <person name="Barbe V."/>
            <person name="Baeriswyl S."/>
            <person name="Bidet P."/>
            <person name="Bingen E."/>
            <person name="Bonacorsi S."/>
            <person name="Bouchier C."/>
            <person name="Bouvet O."/>
            <person name="Calteau A."/>
            <person name="Chiapello H."/>
            <person name="Clermont O."/>
            <person name="Cruveiller S."/>
            <person name="Danchin A."/>
            <person name="Diard M."/>
            <person name="Dossat C."/>
            <person name="Karoui M.E."/>
            <person name="Frapy E."/>
            <person name="Garry L."/>
            <person name="Ghigo J.M."/>
            <person name="Gilles A.M."/>
            <person name="Johnson J."/>
            <person name="Le Bouguenec C."/>
            <person name="Lescat M."/>
            <person name="Mangenot S."/>
            <person name="Martinez-Jehanne V."/>
            <person name="Matic I."/>
            <person name="Nassif X."/>
            <person name="Oztas S."/>
            <person name="Petit M.A."/>
            <person name="Pichon C."/>
            <person name="Rouy Z."/>
            <person name="Ruf C.S."/>
            <person name="Schneider D."/>
            <person name="Tourret J."/>
            <person name="Vacherie B."/>
            <person name="Vallenet D."/>
            <person name="Medigue C."/>
            <person name="Rocha E.P.C."/>
            <person name="Denamur E."/>
        </authorList>
    </citation>
    <scope>NUCLEOTIDE SEQUENCE [LARGE SCALE GENOMIC DNA]</scope>
    <source>
        <strain evidence="19">ATCC 35469 / DSM 13698 / BCRC 15582 / CCUG 18766 / IAM 14443 / JCM 21226 / LMG 7866 / NBRC 102419 / NCTC 12128 / CDC 0568-73</strain>
    </source>
</reference>
<dbReference type="HOGENOM" id="CLU_000445_15_6_6"/>
<dbReference type="SMART" id="SM00448">
    <property type="entry name" value="REC"/>
    <property type="match status" value="1"/>
</dbReference>
<keyword evidence="4 13" id="KW-0597">Phosphoprotein</keyword>
<dbReference type="SMART" id="SM00387">
    <property type="entry name" value="HATPase_c"/>
    <property type="match status" value="1"/>
</dbReference>
<evidence type="ECO:0000256" key="5">
    <source>
        <dbReference type="ARBA" id="ARBA00022679"/>
    </source>
</evidence>
<dbReference type="Pfam" id="PF00512">
    <property type="entry name" value="HisKA"/>
    <property type="match status" value="1"/>
</dbReference>
<evidence type="ECO:0000256" key="10">
    <source>
        <dbReference type="ARBA" id="ARBA00022989"/>
    </source>
</evidence>
<organism evidence="18 19">
    <name type="scientific">Escherichia fergusonii (strain ATCC 35469 / DSM 13698 / CCUG 18766 / IAM 14443 / JCM 21226 / LMG 7866 / NBRC 102419 / NCTC 12128 / CDC 0568-73)</name>
    <dbReference type="NCBI Taxonomy" id="585054"/>
    <lineage>
        <taxon>Bacteria</taxon>
        <taxon>Pseudomonadati</taxon>
        <taxon>Pseudomonadota</taxon>
        <taxon>Gammaproteobacteria</taxon>
        <taxon>Enterobacterales</taxon>
        <taxon>Enterobacteriaceae</taxon>
        <taxon>Escherichia</taxon>
    </lineage>
</organism>
<evidence type="ECO:0000313" key="18">
    <source>
        <dbReference type="EMBL" id="CAQ88477.1"/>
    </source>
</evidence>
<dbReference type="FunFam" id="3.40.50.2300:FF:000121">
    <property type="entry name" value="Sensor histidine kinase RcsC"/>
    <property type="match status" value="1"/>
</dbReference>
<keyword evidence="3 13" id="KW-0997">Cell inner membrane</keyword>
<dbReference type="InterPro" id="IPR038388">
    <property type="entry name" value="RcsC_C_sf"/>
</dbReference>
<dbReference type="RefSeq" id="WP_000876063.1">
    <property type="nucleotide sequence ID" value="NC_011740.1"/>
</dbReference>
<dbReference type="PROSITE" id="PS50110">
    <property type="entry name" value="RESPONSE_REGULATORY"/>
    <property type="match status" value="1"/>
</dbReference>
<dbReference type="GO" id="GO:0000155">
    <property type="term" value="F:phosphorelay sensor kinase activity"/>
    <property type="evidence" value="ECO:0007669"/>
    <property type="project" value="UniProtKB-UniRule"/>
</dbReference>
<dbReference type="SMART" id="SM00388">
    <property type="entry name" value="HisKA"/>
    <property type="match status" value="1"/>
</dbReference>
<evidence type="ECO:0000259" key="16">
    <source>
        <dbReference type="PROSITE" id="PS50110"/>
    </source>
</evidence>
<dbReference type="PANTHER" id="PTHR45339">
    <property type="entry name" value="HYBRID SIGNAL TRANSDUCTION HISTIDINE KINASE J"/>
    <property type="match status" value="1"/>
</dbReference>
<dbReference type="Gene3D" id="3.40.50.10970">
    <property type="match status" value="1"/>
</dbReference>
<proteinExistence type="inferred from homology"/>
<dbReference type="SUPFAM" id="SSF47384">
    <property type="entry name" value="Homodimeric domain of signal transducing histidine kinase"/>
    <property type="match status" value="1"/>
</dbReference>
<dbReference type="SUPFAM" id="SSF55874">
    <property type="entry name" value="ATPase domain of HSP90 chaperone/DNA topoisomerase II/histidine kinase"/>
    <property type="match status" value="1"/>
</dbReference>
<name>B7LMA4_ESCF3</name>
<dbReference type="PANTHER" id="PTHR45339:SF1">
    <property type="entry name" value="HYBRID SIGNAL TRANSDUCTION HISTIDINE KINASE J"/>
    <property type="match status" value="1"/>
</dbReference>
<comment type="function">
    <text evidence="13">Component of the Rcs signaling system, which controls transcription of numerous genes. RcsC functions as a membrane-associated protein kinase that phosphorylates RcsD in response to environmental signals. The phosphoryl group is then transferred to the response regulator RcsB.</text>
</comment>
<dbReference type="PRINTS" id="PR00344">
    <property type="entry name" value="BCTRLSENSOR"/>
</dbReference>
<dbReference type="Pfam" id="PF02518">
    <property type="entry name" value="HATPase_c"/>
    <property type="match status" value="1"/>
</dbReference>
<dbReference type="FunFam" id="1.10.287.130:FF:000019">
    <property type="entry name" value="Sensor histidine kinase RcsC"/>
    <property type="match status" value="1"/>
</dbReference>
<feature type="domain" description="Response regulatory" evidence="16">
    <location>
        <begin position="826"/>
        <end position="940"/>
    </location>
</feature>
<evidence type="ECO:0000256" key="11">
    <source>
        <dbReference type="ARBA" id="ARBA00023012"/>
    </source>
</evidence>
<dbReference type="PROSITE" id="PS51426">
    <property type="entry name" value="ABL"/>
    <property type="match status" value="1"/>
</dbReference>
<feature type="modified residue" description="Phosphohistidine; by autocatalysis" evidence="13">
    <location>
        <position position="479"/>
    </location>
</feature>
<comment type="similarity">
    <text evidence="13">Belongs to the RcsC family.</text>
</comment>
<evidence type="ECO:0000256" key="14">
    <source>
        <dbReference type="PROSITE-ProRule" id="PRU00169"/>
    </source>
</evidence>
<keyword evidence="5 13" id="KW-0808">Transferase</keyword>
<dbReference type="Gene3D" id="3.40.50.2300">
    <property type="match status" value="1"/>
</dbReference>
<dbReference type="OrthoDB" id="9770795at2"/>
<dbReference type="SUPFAM" id="SSF52172">
    <property type="entry name" value="CheY-like"/>
    <property type="match status" value="2"/>
</dbReference>
<sequence>MKYLASFRTTLKVSRYLFRALALLIWLLIAFASVFYIVNALHQRESEIRQEFNLSSDQAQRFIQRTSDVMKELKYIAENRLTSETGVISSRGRDDKVDVPTFEPLFEDSDCSAMSNVWRGSLESLAWFMRYWRDNFSAAYDLNRVFLIGGDNLCMANFGLRDMPIERDSALEALHERIMKYRNAPQDETGNNLFWIGEGPRPGIGYFYALTPVYLANRLQALLGVEQTIRMENFFTPGSLPMGVTILDENGHTLISLTGPDNKIKAEPRWMQERSWFGYTSGFRELVLKKHLPPSSLSIVYSVPVDQVLEHIRILILNAILLNVLVGAALFTLARMYERRIFIPAESDAQRLEEHEQFNRKIVASAPVGICILRTIDGVNILSNELAHTYLNMLTHEDRQRLTQIICGQQVNFVDVLTSNNTNLQISFVHSRYRNENVAICVLVDVSSRVKMEESLQEMAQAAEQASQSKSMFLATVSHELRTPLYGIIGNLDLLQTKELPKGVDRLVTAMNNSSSLLLKIISDILDFSKIESEQLKIEPREFSPREVMNHITANYLPLVVRKQLGLYCFIEPDVPVTLNGDPMRLQQVISNLLSNAIKFTDIGCIILHLARDGDYLSIRVRDTGVGIPAKEVVRLFDPFFLVGTGVQRNFQGTGLGLAICEKLINMMDGDISVDSEPGMGSQFTIRIPLYGAQYPHKKGVEGLAGTRCWLAVRNASLCHFLETSLQRNGVEVVHYQDQTPAPEDVLITDDEIKEPWAGRAVITFCRRHIGMPLERAPGEWVHSVATPHELPALLARIYRVELDDEELGTSLPVADKATDSNDDMMILVVDDHPINRRLLADQLGSLGYQCKTANDGVDALNVISKNAIDIVLSDVNMPNMDGYRLTQRIRQLGLTLPVVGVTANALAEEKQRCLESGMDSCLSKPVTLDVLKQTLAIYAERVRKTRGT</sequence>
<dbReference type="InterPro" id="IPR036890">
    <property type="entry name" value="HATPase_C_sf"/>
</dbReference>
<dbReference type="Gene3D" id="1.10.287.130">
    <property type="match status" value="1"/>
</dbReference>
<evidence type="ECO:0000256" key="4">
    <source>
        <dbReference type="ARBA" id="ARBA00022553"/>
    </source>
</evidence>
<comment type="PTM">
    <text evidence="13">Autophosphorylated. Activation probably requires a transfer of a phosphate group from a His in the transmitter domain to an Asp in the receiver domain.</text>
</comment>
<evidence type="ECO:0000256" key="3">
    <source>
        <dbReference type="ARBA" id="ARBA00022519"/>
    </source>
</evidence>
<evidence type="ECO:0000256" key="6">
    <source>
        <dbReference type="ARBA" id="ARBA00022692"/>
    </source>
</evidence>
<keyword evidence="19" id="KW-1185">Reference proteome</keyword>
<evidence type="ECO:0000256" key="7">
    <source>
        <dbReference type="ARBA" id="ARBA00022741"/>
    </source>
</evidence>
<keyword evidence="7 13" id="KW-0547">Nucleotide-binding</keyword>
<dbReference type="Pfam" id="PF09456">
    <property type="entry name" value="RcsC"/>
    <property type="match status" value="1"/>
</dbReference>
<comment type="subunit">
    <text evidence="13">Interacts with RcsD.</text>
</comment>
<protein>
    <recommendedName>
        <fullName evidence="13">Sensor histidine kinase RcsC</fullName>
        <ecNumber evidence="13">2.7.13.3</ecNumber>
    </recommendedName>
</protein>
<evidence type="ECO:0000256" key="1">
    <source>
        <dbReference type="ARBA" id="ARBA00000085"/>
    </source>
</evidence>
<feature type="modified residue" description="4-aspartylphosphate" evidence="13 14">
    <location>
        <position position="875"/>
    </location>
</feature>
<dbReference type="InterPro" id="IPR004358">
    <property type="entry name" value="Sig_transdc_His_kin-like_C"/>
</dbReference>
<comment type="subcellular location">
    <subcellularLocation>
        <location evidence="13">Cell inner membrane</location>
        <topology evidence="13">Multi-pass membrane protein</topology>
    </subcellularLocation>
</comment>
<evidence type="ECO:0000256" key="13">
    <source>
        <dbReference type="HAMAP-Rule" id="MF_00979"/>
    </source>
</evidence>
<dbReference type="FunFam" id="3.30.565.10:FF:000010">
    <property type="entry name" value="Sensor histidine kinase RcsC"/>
    <property type="match status" value="1"/>
</dbReference>
<evidence type="ECO:0000256" key="8">
    <source>
        <dbReference type="ARBA" id="ARBA00022777"/>
    </source>
</evidence>
<dbReference type="PROSITE" id="PS50109">
    <property type="entry name" value="HIS_KIN"/>
    <property type="match status" value="1"/>
</dbReference>
<dbReference type="Proteomes" id="UP000000745">
    <property type="component" value="Chromosome"/>
</dbReference>
<evidence type="ECO:0000256" key="2">
    <source>
        <dbReference type="ARBA" id="ARBA00022475"/>
    </source>
</evidence>
<dbReference type="InterPro" id="IPR005467">
    <property type="entry name" value="His_kinase_dom"/>
</dbReference>
<accession>B7LMA4</accession>
<dbReference type="HAMAP" id="MF_00979">
    <property type="entry name" value="RcsC"/>
    <property type="match status" value="1"/>
</dbReference>